<proteinExistence type="predicted"/>
<dbReference type="PANTHER" id="PTHR47199">
    <property type="entry name" value="PHOTOSYSTEM II STABILITY/ASSEMBLY FACTOR HCF136, CHLOROPLASTIC"/>
    <property type="match status" value="1"/>
</dbReference>
<organism evidence="5 6">
    <name type="scientific">Caloranaerobacter azorensis H53214</name>
    <dbReference type="NCBI Taxonomy" id="1156417"/>
    <lineage>
        <taxon>Bacteria</taxon>
        <taxon>Bacillati</taxon>
        <taxon>Bacillota</taxon>
        <taxon>Tissierellia</taxon>
        <taxon>Tissierellales</taxon>
        <taxon>Thermohalobacteraceae</taxon>
        <taxon>Caloranaerobacter</taxon>
    </lineage>
</organism>
<evidence type="ECO:0000259" key="3">
    <source>
        <dbReference type="Pfam" id="PF14870"/>
    </source>
</evidence>
<dbReference type="EMBL" id="AZTB01000059">
    <property type="protein sequence ID" value="KGG79787.1"/>
    <property type="molecule type" value="Genomic_DNA"/>
</dbReference>
<gene>
    <name evidence="5" type="ORF">Y919_09975</name>
</gene>
<dbReference type="Proteomes" id="UP000029622">
    <property type="component" value="Unassembled WGS sequence"/>
</dbReference>
<dbReference type="Pfam" id="PF25852">
    <property type="entry name" value="DUF6242_C"/>
    <property type="match status" value="1"/>
</dbReference>
<dbReference type="AlphaFoldDB" id="A0A096BFY5"/>
<dbReference type="InterPro" id="IPR028203">
    <property type="entry name" value="PSII_CF48-like_dom"/>
</dbReference>
<feature type="domain" description="Photosynthesis system II assembly factor Ycf48/Hcf136-like" evidence="3">
    <location>
        <begin position="316"/>
        <end position="400"/>
    </location>
</feature>
<dbReference type="SUPFAM" id="SSF50939">
    <property type="entry name" value="Sialidases"/>
    <property type="match status" value="1"/>
</dbReference>
<dbReference type="STRING" id="1156417.Y919_09975"/>
<protein>
    <recommendedName>
        <fullName evidence="7">Photosynthesis system II assembly factor Ycf48/Hcf136-like domain-containing protein</fullName>
    </recommendedName>
</protein>
<evidence type="ECO:0000313" key="5">
    <source>
        <dbReference type="EMBL" id="KGG79787.1"/>
    </source>
</evidence>
<evidence type="ECO:0000313" key="6">
    <source>
        <dbReference type="Proteomes" id="UP000029622"/>
    </source>
</evidence>
<feature type="domain" description="DUF6242" evidence="4">
    <location>
        <begin position="36"/>
        <end position="273"/>
    </location>
</feature>
<dbReference type="PANTHER" id="PTHR47199:SF2">
    <property type="entry name" value="PHOTOSYSTEM II STABILITY_ASSEMBLY FACTOR HCF136, CHLOROPLASTIC"/>
    <property type="match status" value="1"/>
</dbReference>
<dbReference type="Gene3D" id="2.130.10.10">
    <property type="entry name" value="YVTN repeat-like/Quinoprotein amine dehydrogenase"/>
    <property type="match status" value="2"/>
</dbReference>
<keyword evidence="1" id="KW-0602">Photosynthesis</keyword>
<evidence type="ECO:0000259" key="4">
    <source>
        <dbReference type="Pfam" id="PF25852"/>
    </source>
</evidence>
<name>A0A096BFY5_9FIRM</name>
<sequence>MARWKLVLIVVLVGLTLFVLLNFDIRYKYKQNLPIETKISETKKNDDKTYTEKEVKQSLAIKCIIMIDERLGFVVEDDNILRTIDGGKTWSEVTVSNFSIGNLPDGIVYDFINCNVGWIVIGSTDESNAMILKTVDGGQTWDVKELNGIRNVAALDFIDQDNGWLMANTGGALGSEVVEIFHTKDGGENWIKIMTNEPDKETHGALPFAGHKYGISFRDIQTGWTVVDCGGLDERMFYVTRDGGYTWHAEKLLIPKGIELLNVGLHISLPKFFSNREGMFWGVSLEDTKGKSKIVFFQTEDGGVSWKSSMPITISGKFAIDFVNLKEGWIISDGYIYKTKDGAQHWEQISTDINLNGNVKFTLVNSNDGWIIRKDISKSGTWHLYKTNDGGYTWSEIEIKK</sequence>
<dbReference type="GO" id="GO:0015979">
    <property type="term" value="P:photosynthesis"/>
    <property type="evidence" value="ECO:0007669"/>
    <property type="project" value="UniProtKB-KW"/>
</dbReference>
<dbReference type="RefSeq" id="WP_035164360.1">
    <property type="nucleotide sequence ID" value="NZ_AZTB01000059.1"/>
</dbReference>
<dbReference type="GO" id="GO:0009523">
    <property type="term" value="C:photosystem II"/>
    <property type="evidence" value="ECO:0007669"/>
    <property type="project" value="UniProtKB-KW"/>
</dbReference>
<evidence type="ECO:0000256" key="2">
    <source>
        <dbReference type="ARBA" id="ARBA00023276"/>
    </source>
</evidence>
<evidence type="ECO:0000256" key="1">
    <source>
        <dbReference type="ARBA" id="ARBA00022531"/>
    </source>
</evidence>
<accession>A0A096BFY5</accession>
<dbReference type="InterPro" id="IPR015943">
    <property type="entry name" value="WD40/YVTN_repeat-like_dom_sf"/>
</dbReference>
<dbReference type="Pfam" id="PF14870">
    <property type="entry name" value="PSII_BNR"/>
    <property type="match status" value="1"/>
</dbReference>
<dbReference type="SUPFAM" id="SSF110296">
    <property type="entry name" value="Oligoxyloglucan reducing end-specific cellobiohydrolase"/>
    <property type="match status" value="1"/>
</dbReference>
<dbReference type="InterPro" id="IPR036278">
    <property type="entry name" value="Sialidase_sf"/>
</dbReference>
<dbReference type="InterPro" id="IPR058667">
    <property type="entry name" value="DUF6242_C"/>
</dbReference>
<comment type="caution">
    <text evidence="5">The sequence shown here is derived from an EMBL/GenBank/DDBJ whole genome shotgun (WGS) entry which is preliminary data.</text>
</comment>
<keyword evidence="2" id="KW-0604">Photosystem II</keyword>
<reference evidence="5 6" key="1">
    <citation type="submission" date="2013-12" db="EMBL/GenBank/DDBJ databases">
        <title>Draft genome sequence of Caloranaerobacter sp. H53214.</title>
        <authorList>
            <person name="Jiang L.J."/>
            <person name="Shao Z.Z."/>
            <person name="Long M.N."/>
        </authorList>
    </citation>
    <scope>NUCLEOTIDE SEQUENCE [LARGE SCALE GENOMIC DNA]</scope>
    <source>
        <strain evidence="5 6">H53214</strain>
    </source>
</reference>
<evidence type="ECO:0008006" key="7">
    <source>
        <dbReference type="Google" id="ProtNLM"/>
    </source>
</evidence>
<dbReference type="CDD" id="cd15482">
    <property type="entry name" value="Sialidase_non-viral"/>
    <property type="match status" value="1"/>
</dbReference>